<feature type="compositionally biased region" description="Basic and acidic residues" evidence="1">
    <location>
        <begin position="717"/>
        <end position="729"/>
    </location>
</feature>
<dbReference type="InterPro" id="IPR005240">
    <property type="entry name" value="DUF389"/>
</dbReference>
<accession>A0A2K3DD94</accession>
<feature type="compositionally biased region" description="Polar residues" evidence="1">
    <location>
        <begin position="777"/>
        <end position="786"/>
    </location>
</feature>
<dbReference type="PANTHER" id="PTHR20992:SF9">
    <property type="entry name" value="AT15442P-RELATED"/>
    <property type="match status" value="1"/>
</dbReference>
<evidence type="ECO:0000313" key="3">
    <source>
        <dbReference type="EMBL" id="PNW78493.1"/>
    </source>
</evidence>
<keyword evidence="2" id="KW-1133">Transmembrane helix</keyword>
<feature type="compositionally biased region" description="Polar residues" evidence="1">
    <location>
        <begin position="535"/>
        <end position="545"/>
    </location>
</feature>
<evidence type="ECO:0000313" key="4">
    <source>
        <dbReference type="Proteomes" id="UP000006906"/>
    </source>
</evidence>
<feature type="compositionally biased region" description="Basic residues" evidence="1">
    <location>
        <begin position="613"/>
        <end position="624"/>
    </location>
</feature>
<dbReference type="Pfam" id="PF04087">
    <property type="entry name" value="DUF389"/>
    <property type="match status" value="1"/>
</dbReference>
<feature type="transmembrane region" description="Helical" evidence="2">
    <location>
        <begin position="223"/>
        <end position="242"/>
    </location>
</feature>
<organism evidence="3 4">
    <name type="scientific">Chlamydomonas reinhardtii</name>
    <name type="common">Chlamydomonas smithii</name>
    <dbReference type="NCBI Taxonomy" id="3055"/>
    <lineage>
        <taxon>Eukaryota</taxon>
        <taxon>Viridiplantae</taxon>
        <taxon>Chlorophyta</taxon>
        <taxon>core chlorophytes</taxon>
        <taxon>Chlorophyceae</taxon>
        <taxon>CS clade</taxon>
        <taxon>Chlamydomonadales</taxon>
        <taxon>Chlamydomonadaceae</taxon>
        <taxon>Chlamydomonas</taxon>
    </lineage>
</organism>
<name>A0A2K3DD94_CHLRE</name>
<feature type="transmembrane region" description="Helical" evidence="2">
    <location>
        <begin position="144"/>
        <end position="165"/>
    </location>
</feature>
<dbReference type="KEGG" id="cre:CHLRE_09g395200v5"/>
<reference evidence="3 4" key="1">
    <citation type="journal article" date="2007" name="Science">
        <title>The Chlamydomonas genome reveals the evolution of key animal and plant functions.</title>
        <authorList>
            <person name="Merchant S.S."/>
            <person name="Prochnik S.E."/>
            <person name="Vallon O."/>
            <person name="Harris E.H."/>
            <person name="Karpowicz S.J."/>
            <person name="Witman G.B."/>
            <person name="Terry A."/>
            <person name="Salamov A."/>
            <person name="Fritz-Laylin L.K."/>
            <person name="Marechal-Drouard L."/>
            <person name="Marshall W.F."/>
            <person name="Qu L.H."/>
            <person name="Nelson D.R."/>
            <person name="Sanderfoot A.A."/>
            <person name="Spalding M.H."/>
            <person name="Kapitonov V.V."/>
            <person name="Ren Q."/>
            <person name="Ferris P."/>
            <person name="Lindquist E."/>
            <person name="Shapiro H."/>
            <person name="Lucas S.M."/>
            <person name="Grimwood J."/>
            <person name="Schmutz J."/>
            <person name="Cardol P."/>
            <person name="Cerutti H."/>
            <person name="Chanfreau G."/>
            <person name="Chen C.L."/>
            <person name="Cognat V."/>
            <person name="Croft M.T."/>
            <person name="Dent R."/>
            <person name="Dutcher S."/>
            <person name="Fernandez E."/>
            <person name="Fukuzawa H."/>
            <person name="Gonzalez-Ballester D."/>
            <person name="Gonzalez-Halphen D."/>
            <person name="Hallmann A."/>
            <person name="Hanikenne M."/>
            <person name="Hippler M."/>
            <person name="Inwood W."/>
            <person name="Jabbari K."/>
            <person name="Kalanon M."/>
            <person name="Kuras R."/>
            <person name="Lefebvre P.A."/>
            <person name="Lemaire S.D."/>
            <person name="Lobanov A.V."/>
            <person name="Lohr M."/>
            <person name="Manuell A."/>
            <person name="Meier I."/>
            <person name="Mets L."/>
            <person name="Mittag M."/>
            <person name="Mittelmeier T."/>
            <person name="Moroney J.V."/>
            <person name="Moseley J."/>
            <person name="Napoli C."/>
            <person name="Nedelcu A.M."/>
            <person name="Niyogi K."/>
            <person name="Novoselov S.V."/>
            <person name="Paulsen I.T."/>
            <person name="Pazour G."/>
            <person name="Purton S."/>
            <person name="Ral J.P."/>
            <person name="Riano-Pachon D.M."/>
            <person name="Riekhof W."/>
            <person name="Rymarquis L."/>
            <person name="Schroda M."/>
            <person name="Stern D."/>
            <person name="Umen J."/>
            <person name="Willows R."/>
            <person name="Wilson N."/>
            <person name="Zimmer S.L."/>
            <person name="Allmer J."/>
            <person name="Balk J."/>
            <person name="Bisova K."/>
            <person name="Chen C.J."/>
            <person name="Elias M."/>
            <person name="Gendler K."/>
            <person name="Hauser C."/>
            <person name="Lamb M.R."/>
            <person name="Ledford H."/>
            <person name="Long J.C."/>
            <person name="Minagawa J."/>
            <person name="Page M.D."/>
            <person name="Pan J."/>
            <person name="Pootakham W."/>
            <person name="Roje S."/>
            <person name="Rose A."/>
            <person name="Stahlberg E."/>
            <person name="Terauchi A.M."/>
            <person name="Yang P."/>
            <person name="Ball S."/>
            <person name="Bowler C."/>
            <person name="Dieckmann C.L."/>
            <person name="Gladyshev V.N."/>
            <person name="Green P."/>
            <person name="Jorgensen R."/>
            <person name="Mayfield S."/>
            <person name="Mueller-Roeber B."/>
            <person name="Rajamani S."/>
            <person name="Sayre R.T."/>
            <person name="Brokstein P."/>
            <person name="Dubchak I."/>
            <person name="Goodstein D."/>
            <person name="Hornick L."/>
            <person name="Huang Y.W."/>
            <person name="Jhaveri J."/>
            <person name="Luo Y."/>
            <person name="Martinez D."/>
            <person name="Ngau W.C."/>
            <person name="Otillar B."/>
            <person name="Poliakov A."/>
            <person name="Porter A."/>
            <person name="Szajkowski L."/>
            <person name="Werner G."/>
            <person name="Zhou K."/>
            <person name="Grigoriev I.V."/>
            <person name="Rokhsar D.S."/>
            <person name="Grossman A.R."/>
        </authorList>
    </citation>
    <scope>NUCLEOTIDE SEQUENCE [LARGE SCALE GENOMIC DNA]</scope>
    <source>
        <strain evidence="4">CC-503</strain>
    </source>
</reference>
<dbReference type="PANTHER" id="PTHR20992">
    <property type="entry name" value="AT15442P-RELATED"/>
    <property type="match status" value="1"/>
</dbReference>
<gene>
    <name evidence="3" type="ORF">CHLRE_09g395200v5</name>
</gene>
<proteinExistence type="predicted"/>
<protein>
    <submittedName>
        <fullName evidence="3">Uncharacterized protein</fullName>
    </submittedName>
</protein>
<dbReference type="RefSeq" id="XP_042920919.1">
    <property type="nucleotide sequence ID" value="XM_043065746.1"/>
</dbReference>
<feature type="compositionally biased region" description="Low complexity" evidence="1">
    <location>
        <begin position="700"/>
        <end position="716"/>
    </location>
</feature>
<evidence type="ECO:0000256" key="2">
    <source>
        <dbReference type="SAM" id="Phobius"/>
    </source>
</evidence>
<feature type="region of interest" description="Disordered" evidence="1">
    <location>
        <begin position="690"/>
        <end position="786"/>
    </location>
</feature>
<keyword evidence="4" id="KW-1185">Reference proteome</keyword>
<feature type="compositionally biased region" description="Basic and acidic residues" evidence="1">
    <location>
        <begin position="690"/>
        <end position="699"/>
    </location>
</feature>
<dbReference type="Gramene" id="PNW78493">
    <property type="protein sequence ID" value="PNW78493"/>
    <property type="gene ID" value="CHLRE_09g395200v5"/>
</dbReference>
<dbReference type="AlphaFoldDB" id="A0A2K3DD94"/>
<feature type="transmembrane region" description="Helical" evidence="2">
    <location>
        <begin position="120"/>
        <end position="138"/>
    </location>
</feature>
<dbReference type="Proteomes" id="UP000006906">
    <property type="component" value="Chromosome 9"/>
</dbReference>
<feature type="transmembrane region" description="Helical" evidence="2">
    <location>
        <begin position="287"/>
        <end position="315"/>
    </location>
</feature>
<evidence type="ECO:0000256" key="1">
    <source>
        <dbReference type="SAM" id="MobiDB-lite"/>
    </source>
</evidence>
<feature type="transmembrane region" description="Helical" evidence="2">
    <location>
        <begin position="177"/>
        <end position="203"/>
    </location>
</feature>
<dbReference type="EMBL" id="CM008970">
    <property type="protein sequence ID" value="PNW78493.1"/>
    <property type="molecule type" value="Genomic_DNA"/>
</dbReference>
<sequence length="786" mass="80311">MRQLVVTVPVAREKDVLVCLQDVCRLKNVTRQTDGITSSLTCYIAAMESGVILHELDKVGCGAAYGKVAMLAVHLLKPLPNMRDRHLTELVKEQTTWRLQGRMATEEIYTNVASGTDLSFDYVAFTVVAAVIAGIGLATNNSVMIVASMLVSPLMGPILAISFGTSVKDWYLLSQGLLAEVVGVAVTFMTGLVIGFICCAWTAPSNDYEWPTAEMASRGSVSNLLVGFFFAVPSGAGVALSTTQGGANALVGVAIAASLLPPVTNTGICLAYAMAGAFRTGRSAGDFAYMGGISFCLFLINVVSIYLVCIFLFWVKRVQGVRKQLIRYKDMPVIDPETGCTEPLAAPIKGNAHSPHLPTTKPGVHHLTHRAAVHTTEHVAHGHVAAGAHPDPHLTPVAGGMAVAAVAAAHADGQHNASSLTMAAVGMATFAAASIQRGAVDRKVVELTAAAAGDSAGHVVIQIDGSGAPHPLADALSRVSVTAASAAAAVTVTAGAAAAAVGSAAGGALSSVAHPAAREDSTFGPMPAIMGGGNTPPNTSNSSVLSAPAGGRTAGSVIASGRGDRAISAGSRGGGVSGTSGSTYVVDSASKLHGLLRTLTQQSGKLASSATGRSRHGSGSKRSTRTGSSSSNSNSNSNNKDVHGGPPQRSGRSVARRGWAKVQRVVLVDTAAVHAAALQLEQEWRAAEARAEAQAEAQHRAANPPAAQAAAPAAERVQVEKKATGKEQGDVEGDGSEEEGWEEVLQEGADGPAQQLGGSLEDVEEGDEAAAEPEPAQQSSTAGKVA</sequence>
<dbReference type="InParanoid" id="A0A2K3DD94"/>
<feature type="compositionally biased region" description="Acidic residues" evidence="1">
    <location>
        <begin position="761"/>
        <end position="771"/>
    </location>
</feature>
<feature type="transmembrane region" description="Helical" evidence="2">
    <location>
        <begin position="249"/>
        <end position="275"/>
    </location>
</feature>
<dbReference type="GeneID" id="66054677"/>
<dbReference type="OrthoDB" id="543859at2759"/>
<feature type="region of interest" description="Disordered" evidence="1">
    <location>
        <begin position="519"/>
        <end position="580"/>
    </location>
</feature>
<feature type="compositionally biased region" description="Low complexity" evidence="1">
    <location>
        <begin position="625"/>
        <end position="639"/>
    </location>
</feature>
<keyword evidence="2" id="KW-0472">Membrane</keyword>
<feature type="compositionally biased region" description="Acidic residues" evidence="1">
    <location>
        <begin position="730"/>
        <end position="745"/>
    </location>
</feature>
<keyword evidence="2" id="KW-0812">Transmembrane</keyword>
<feature type="region of interest" description="Disordered" evidence="1">
    <location>
        <begin position="602"/>
        <end position="656"/>
    </location>
</feature>